<sequence>MREMLLSNLPKFSLAEKRLLQNKVDFIGINHYTAIYAKDCMLSPCNLNTYEGNALVLAIGERDGVRIGKPTALDGFYDVPEGMEKIIKYVNKRYENVPIYVTENGYSQHSSNGLEDLVNDVGRVNYLHGYLSSVASAVRRGANVRGYFVWSLMDNFEWAHGFTVRFGLYHVDFNTQARTQKMSAKWYRDFLMGSRLVDALQTLRADS</sequence>
<evidence type="ECO:0008006" key="5">
    <source>
        <dbReference type="Google" id="ProtNLM"/>
    </source>
</evidence>
<dbReference type="InterPro" id="IPR017853">
    <property type="entry name" value="GH"/>
</dbReference>
<keyword evidence="4" id="KW-1185">Reference proteome</keyword>
<evidence type="ECO:0000256" key="2">
    <source>
        <dbReference type="RuleBase" id="RU003690"/>
    </source>
</evidence>
<dbReference type="AlphaFoldDB" id="A0AAD8X1Z7"/>
<evidence type="ECO:0000313" key="4">
    <source>
        <dbReference type="Proteomes" id="UP001231189"/>
    </source>
</evidence>
<gene>
    <name evidence="3" type="ORF">QYE76_047894</name>
</gene>
<dbReference type="Proteomes" id="UP001231189">
    <property type="component" value="Unassembled WGS sequence"/>
</dbReference>
<name>A0AAD8X1Z7_LOLMU</name>
<dbReference type="PRINTS" id="PR00131">
    <property type="entry name" value="GLHYDRLASE1"/>
</dbReference>
<dbReference type="Pfam" id="PF00232">
    <property type="entry name" value="Glyco_hydro_1"/>
    <property type="match status" value="1"/>
</dbReference>
<accession>A0AAD8X1Z7</accession>
<comment type="similarity">
    <text evidence="1 2">Belongs to the glycosyl hydrolase 1 family.</text>
</comment>
<evidence type="ECO:0000256" key="1">
    <source>
        <dbReference type="ARBA" id="ARBA00010838"/>
    </source>
</evidence>
<reference evidence="3" key="1">
    <citation type="submission" date="2023-07" db="EMBL/GenBank/DDBJ databases">
        <title>A chromosome-level genome assembly of Lolium multiflorum.</title>
        <authorList>
            <person name="Chen Y."/>
            <person name="Copetti D."/>
            <person name="Kolliker R."/>
            <person name="Studer B."/>
        </authorList>
    </citation>
    <scope>NUCLEOTIDE SEQUENCE</scope>
    <source>
        <strain evidence="3">02402/16</strain>
        <tissue evidence="3">Leaf</tissue>
    </source>
</reference>
<organism evidence="3 4">
    <name type="scientific">Lolium multiflorum</name>
    <name type="common">Italian ryegrass</name>
    <name type="synonym">Lolium perenne subsp. multiflorum</name>
    <dbReference type="NCBI Taxonomy" id="4521"/>
    <lineage>
        <taxon>Eukaryota</taxon>
        <taxon>Viridiplantae</taxon>
        <taxon>Streptophyta</taxon>
        <taxon>Embryophyta</taxon>
        <taxon>Tracheophyta</taxon>
        <taxon>Spermatophyta</taxon>
        <taxon>Magnoliopsida</taxon>
        <taxon>Liliopsida</taxon>
        <taxon>Poales</taxon>
        <taxon>Poaceae</taxon>
        <taxon>BOP clade</taxon>
        <taxon>Pooideae</taxon>
        <taxon>Poodae</taxon>
        <taxon>Poeae</taxon>
        <taxon>Poeae Chloroplast Group 2 (Poeae type)</taxon>
        <taxon>Loliodinae</taxon>
        <taxon>Loliinae</taxon>
        <taxon>Lolium</taxon>
    </lineage>
</organism>
<dbReference type="SUPFAM" id="SSF51445">
    <property type="entry name" value="(Trans)glycosidases"/>
    <property type="match status" value="1"/>
</dbReference>
<proteinExistence type="inferred from homology"/>
<dbReference type="InterPro" id="IPR001360">
    <property type="entry name" value="Glyco_hydro_1"/>
</dbReference>
<comment type="caution">
    <text evidence="3">The sequence shown here is derived from an EMBL/GenBank/DDBJ whole genome shotgun (WGS) entry which is preliminary data.</text>
</comment>
<dbReference type="GO" id="GO:0005975">
    <property type="term" value="P:carbohydrate metabolic process"/>
    <property type="evidence" value="ECO:0007669"/>
    <property type="project" value="InterPro"/>
</dbReference>
<protein>
    <recommendedName>
        <fullName evidence="5">4-hydroxy-7-methoxy-3-oxo-3,4-dihydro-2H-1,4-benzoxazin-2-yl glucosidebeta-D-glucosidase</fullName>
    </recommendedName>
</protein>
<dbReference type="PANTHER" id="PTHR10353">
    <property type="entry name" value="GLYCOSYL HYDROLASE"/>
    <property type="match status" value="1"/>
</dbReference>
<dbReference type="Gene3D" id="3.20.20.80">
    <property type="entry name" value="Glycosidases"/>
    <property type="match status" value="1"/>
</dbReference>
<evidence type="ECO:0000313" key="3">
    <source>
        <dbReference type="EMBL" id="KAK1687046.1"/>
    </source>
</evidence>
<dbReference type="GO" id="GO:0008422">
    <property type="term" value="F:beta-glucosidase activity"/>
    <property type="evidence" value="ECO:0007669"/>
    <property type="project" value="TreeGrafter"/>
</dbReference>
<dbReference type="EMBL" id="JAUUTY010000002">
    <property type="protein sequence ID" value="KAK1687046.1"/>
    <property type="molecule type" value="Genomic_DNA"/>
</dbReference>
<dbReference type="PANTHER" id="PTHR10353:SF159">
    <property type="entry name" value="BETA-GLUCOSIDASE 16"/>
    <property type="match status" value="1"/>
</dbReference>